<dbReference type="WBParaSite" id="PDA_v2.g19918.t1">
    <property type="protein sequence ID" value="PDA_v2.g19918.t1"/>
    <property type="gene ID" value="PDA_v2.g19918"/>
</dbReference>
<dbReference type="AlphaFoldDB" id="A0A914PN36"/>
<evidence type="ECO:0000313" key="8">
    <source>
        <dbReference type="WBParaSite" id="PDA_v2.g19918.t1"/>
    </source>
</evidence>
<feature type="transmembrane region" description="Helical" evidence="6">
    <location>
        <begin position="114"/>
        <end position="135"/>
    </location>
</feature>
<dbReference type="Pfam" id="PF11712">
    <property type="entry name" value="Vma12"/>
    <property type="match status" value="1"/>
</dbReference>
<evidence type="ECO:0000256" key="1">
    <source>
        <dbReference type="ARBA" id="ARBA00004477"/>
    </source>
</evidence>
<proteinExistence type="predicted"/>
<reference evidence="8" key="1">
    <citation type="submission" date="2022-11" db="UniProtKB">
        <authorList>
            <consortium name="WormBaseParasite"/>
        </authorList>
    </citation>
    <scope>IDENTIFICATION</scope>
</reference>
<sequence length="138" mass="15965">MTLINDENYAAFLCLRRLKAIHRKEEPVISVEAKKELEERKIKLLEVQERKAYMEMTKNVASEKHKKEDEYGQIWKEMNRQGTAVFNTLITVGGAFTFAYYGAPMMVPSLDYTGSVICGLFFATIVFIADLYFIMKDM</sequence>
<keyword evidence="5 6" id="KW-0472">Membrane</keyword>
<evidence type="ECO:0000256" key="5">
    <source>
        <dbReference type="ARBA" id="ARBA00023136"/>
    </source>
</evidence>
<evidence type="ECO:0000256" key="3">
    <source>
        <dbReference type="ARBA" id="ARBA00022824"/>
    </source>
</evidence>
<dbReference type="InterPro" id="IPR021013">
    <property type="entry name" value="ATPase_Vma12"/>
</dbReference>
<evidence type="ECO:0000256" key="4">
    <source>
        <dbReference type="ARBA" id="ARBA00022989"/>
    </source>
</evidence>
<comment type="subcellular location">
    <subcellularLocation>
        <location evidence="1">Endoplasmic reticulum membrane</location>
        <topology evidence="1">Multi-pass membrane protein</topology>
    </subcellularLocation>
</comment>
<dbReference type="GO" id="GO:0005789">
    <property type="term" value="C:endoplasmic reticulum membrane"/>
    <property type="evidence" value="ECO:0007669"/>
    <property type="project" value="UniProtKB-SubCell"/>
</dbReference>
<evidence type="ECO:0000256" key="2">
    <source>
        <dbReference type="ARBA" id="ARBA00022692"/>
    </source>
</evidence>
<protein>
    <submittedName>
        <fullName evidence="8">Uncharacterized protein</fullName>
    </submittedName>
</protein>
<keyword evidence="3" id="KW-0256">Endoplasmic reticulum</keyword>
<feature type="transmembrane region" description="Helical" evidence="6">
    <location>
        <begin position="84"/>
        <end position="102"/>
    </location>
</feature>
<organism evidence="7 8">
    <name type="scientific">Panagrolaimus davidi</name>
    <dbReference type="NCBI Taxonomy" id="227884"/>
    <lineage>
        <taxon>Eukaryota</taxon>
        <taxon>Metazoa</taxon>
        <taxon>Ecdysozoa</taxon>
        <taxon>Nematoda</taxon>
        <taxon>Chromadorea</taxon>
        <taxon>Rhabditida</taxon>
        <taxon>Tylenchina</taxon>
        <taxon>Panagrolaimomorpha</taxon>
        <taxon>Panagrolaimoidea</taxon>
        <taxon>Panagrolaimidae</taxon>
        <taxon>Panagrolaimus</taxon>
    </lineage>
</organism>
<keyword evidence="4 6" id="KW-1133">Transmembrane helix</keyword>
<accession>A0A914PN36</accession>
<name>A0A914PN36_9BILA</name>
<dbReference type="Proteomes" id="UP000887578">
    <property type="component" value="Unplaced"/>
</dbReference>
<dbReference type="PANTHER" id="PTHR31394">
    <property type="entry name" value="TRANSMEMBRANE PROTEIN 199"/>
    <property type="match status" value="1"/>
</dbReference>
<dbReference type="PANTHER" id="PTHR31394:SF1">
    <property type="entry name" value="TRANSMEMBRANE PROTEIN 199"/>
    <property type="match status" value="1"/>
</dbReference>
<evidence type="ECO:0000313" key="7">
    <source>
        <dbReference type="Proteomes" id="UP000887578"/>
    </source>
</evidence>
<evidence type="ECO:0000256" key="6">
    <source>
        <dbReference type="SAM" id="Phobius"/>
    </source>
</evidence>
<dbReference type="GO" id="GO:0070072">
    <property type="term" value="P:vacuolar proton-transporting V-type ATPase complex assembly"/>
    <property type="evidence" value="ECO:0007669"/>
    <property type="project" value="InterPro"/>
</dbReference>
<keyword evidence="7" id="KW-1185">Reference proteome</keyword>
<keyword evidence="2 6" id="KW-0812">Transmembrane</keyword>